<dbReference type="EMBL" id="AP018316">
    <property type="protein sequence ID" value="BAZ88522.1"/>
    <property type="molecule type" value="Genomic_DNA"/>
</dbReference>
<evidence type="ECO:0000313" key="2">
    <source>
        <dbReference type="Proteomes" id="UP000218702"/>
    </source>
</evidence>
<accession>A0A1Z4VAD2</accession>
<protein>
    <submittedName>
        <fullName evidence="1">Putative type II restriction enzyme</fullName>
    </submittedName>
</protein>
<name>A0A1Z4VAD2_9CYAN</name>
<dbReference type="RefSeq" id="WP_231939932.1">
    <property type="nucleotide sequence ID" value="NZ_AP018316.1"/>
</dbReference>
<dbReference type="Proteomes" id="UP000218702">
    <property type="component" value="Chromosome"/>
</dbReference>
<gene>
    <name evidence="1" type="ORF">NIES806_47600</name>
</gene>
<dbReference type="KEGG" id="dcm:NIES806_47600"/>
<keyword evidence="2" id="KW-1185">Reference proteome</keyword>
<evidence type="ECO:0000313" key="1">
    <source>
        <dbReference type="EMBL" id="BAZ88522.1"/>
    </source>
</evidence>
<proteinExistence type="predicted"/>
<dbReference type="AlphaFoldDB" id="A0A1Z4VAD2"/>
<sequence length="105" mass="11554">MELLTLESLKTAARNFCSELSVTQIHNLYGVTDGKAVGTYVESTFNQYLSSRYEYTLGSAALGIDFPGLEVDLKVTSIKQPQSSCPFRNASQKVYGLGYNLLIFA</sequence>
<reference evidence="1 2" key="1">
    <citation type="submission" date="2017-06" db="EMBL/GenBank/DDBJ databases">
        <title>Genome sequencing of cyanobaciteial culture collection at National Institute for Environmental Studies (NIES).</title>
        <authorList>
            <person name="Hirose Y."/>
            <person name="Shimura Y."/>
            <person name="Fujisawa T."/>
            <person name="Nakamura Y."/>
            <person name="Kawachi M."/>
        </authorList>
    </citation>
    <scope>NUCLEOTIDE SEQUENCE [LARGE SCALE GENOMIC DNA]</scope>
    <source>
        <strain evidence="1 2">NIES-806</strain>
    </source>
</reference>
<organism evidence="1 2">
    <name type="scientific">Dolichospermum compactum NIES-806</name>
    <dbReference type="NCBI Taxonomy" id="1973481"/>
    <lineage>
        <taxon>Bacteria</taxon>
        <taxon>Bacillati</taxon>
        <taxon>Cyanobacteriota</taxon>
        <taxon>Cyanophyceae</taxon>
        <taxon>Nostocales</taxon>
        <taxon>Aphanizomenonaceae</taxon>
        <taxon>Dolichospermum</taxon>
        <taxon>Dolichospermum compactum</taxon>
    </lineage>
</organism>